<gene>
    <name evidence="1" type="ORF">DPMN_038740</name>
</gene>
<accession>A0A9D4RNY6</accession>
<proteinExistence type="predicted"/>
<dbReference type="EMBL" id="JAIWYP010000002">
    <property type="protein sequence ID" value="KAH3875474.1"/>
    <property type="molecule type" value="Genomic_DNA"/>
</dbReference>
<comment type="caution">
    <text evidence="1">The sequence shown here is derived from an EMBL/GenBank/DDBJ whole genome shotgun (WGS) entry which is preliminary data.</text>
</comment>
<sequence>MIIDDDITLINLKFKCKMKWTLLESLLYEQQWNIEVDVGIRQEVIRIMNIEAAIQKNSEVEVDSQWGGEAKCLQNIYRIEGCEGNIKFRPLRSLRSVLVKGIGIGIVKLWSGIVKMRSIVYGILVNGIISCLRNRNRDRNRNRNSDVESYEL</sequence>
<keyword evidence="2" id="KW-1185">Reference proteome</keyword>
<evidence type="ECO:0000313" key="2">
    <source>
        <dbReference type="Proteomes" id="UP000828390"/>
    </source>
</evidence>
<reference evidence="1" key="2">
    <citation type="submission" date="2020-11" db="EMBL/GenBank/DDBJ databases">
        <authorList>
            <person name="McCartney M.A."/>
            <person name="Auch B."/>
            <person name="Kono T."/>
            <person name="Mallez S."/>
            <person name="Becker A."/>
            <person name="Gohl D.M."/>
            <person name="Silverstein K.A.T."/>
            <person name="Koren S."/>
            <person name="Bechman K.B."/>
            <person name="Herman A."/>
            <person name="Abrahante J.E."/>
            <person name="Garbe J."/>
        </authorList>
    </citation>
    <scope>NUCLEOTIDE SEQUENCE</scope>
    <source>
        <strain evidence="1">Duluth1</strain>
        <tissue evidence="1">Whole animal</tissue>
    </source>
</reference>
<reference evidence="1" key="1">
    <citation type="journal article" date="2019" name="bioRxiv">
        <title>The Genome of the Zebra Mussel, Dreissena polymorpha: A Resource for Invasive Species Research.</title>
        <authorList>
            <person name="McCartney M.A."/>
            <person name="Auch B."/>
            <person name="Kono T."/>
            <person name="Mallez S."/>
            <person name="Zhang Y."/>
            <person name="Obille A."/>
            <person name="Becker A."/>
            <person name="Abrahante J.E."/>
            <person name="Garbe J."/>
            <person name="Badalamenti J.P."/>
            <person name="Herman A."/>
            <person name="Mangelson H."/>
            <person name="Liachko I."/>
            <person name="Sullivan S."/>
            <person name="Sone E.D."/>
            <person name="Koren S."/>
            <person name="Silverstein K.A.T."/>
            <person name="Beckman K.B."/>
            <person name="Gohl D.M."/>
        </authorList>
    </citation>
    <scope>NUCLEOTIDE SEQUENCE</scope>
    <source>
        <strain evidence="1">Duluth1</strain>
        <tissue evidence="1">Whole animal</tissue>
    </source>
</reference>
<organism evidence="1 2">
    <name type="scientific">Dreissena polymorpha</name>
    <name type="common">Zebra mussel</name>
    <name type="synonym">Mytilus polymorpha</name>
    <dbReference type="NCBI Taxonomy" id="45954"/>
    <lineage>
        <taxon>Eukaryota</taxon>
        <taxon>Metazoa</taxon>
        <taxon>Spiralia</taxon>
        <taxon>Lophotrochozoa</taxon>
        <taxon>Mollusca</taxon>
        <taxon>Bivalvia</taxon>
        <taxon>Autobranchia</taxon>
        <taxon>Heteroconchia</taxon>
        <taxon>Euheterodonta</taxon>
        <taxon>Imparidentia</taxon>
        <taxon>Neoheterodontei</taxon>
        <taxon>Myida</taxon>
        <taxon>Dreissenoidea</taxon>
        <taxon>Dreissenidae</taxon>
        <taxon>Dreissena</taxon>
    </lineage>
</organism>
<evidence type="ECO:0000313" key="1">
    <source>
        <dbReference type="EMBL" id="KAH3875474.1"/>
    </source>
</evidence>
<dbReference type="AlphaFoldDB" id="A0A9D4RNY6"/>
<name>A0A9D4RNY6_DREPO</name>
<protein>
    <submittedName>
        <fullName evidence="1">Uncharacterized protein</fullName>
    </submittedName>
</protein>
<dbReference type="Proteomes" id="UP000828390">
    <property type="component" value="Unassembled WGS sequence"/>
</dbReference>